<feature type="chain" id="PRO_5020761657" description="YARHG domain-containing protein" evidence="1">
    <location>
        <begin position="21"/>
        <end position="323"/>
    </location>
</feature>
<evidence type="ECO:0000313" key="3">
    <source>
        <dbReference type="Proteomes" id="UP000309872"/>
    </source>
</evidence>
<proteinExistence type="predicted"/>
<evidence type="ECO:0000256" key="1">
    <source>
        <dbReference type="SAM" id="SignalP"/>
    </source>
</evidence>
<dbReference type="Proteomes" id="UP000309872">
    <property type="component" value="Unassembled WGS sequence"/>
</dbReference>
<dbReference type="RefSeq" id="WP_136820998.1">
    <property type="nucleotide sequence ID" value="NZ_BMJX01000003.1"/>
</dbReference>
<dbReference type="OrthoDB" id="700027at2"/>
<name>A0A4V5LYB2_9SPHI</name>
<keyword evidence="1" id="KW-0732">Signal</keyword>
<gene>
    <name evidence="2" type="ORF">FAZ19_12225</name>
</gene>
<protein>
    <recommendedName>
        <fullName evidence="4">YARHG domain-containing protein</fullName>
    </recommendedName>
</protein>
<dbReference type="AlphaFoldDB" id="A0A4V5LYB2"/>
<evidence type="ECO:0000313" key="2">
    <source>
        <dbReference type="EMBL" id="TJY65869.1"/>
    </source>
</evidence>
<accession>A0A4V5LYB2</accession>
<organism evidence="2 3">
    <name type="scientific">Sphingobacterium alkalisoli</name>
    <dbReference type="NCBI Taxonomy" id="1874115"/>
    <lineage>
        <taxon>Bacteria</taxon>
        <taxon>Pseudomonadati</taxon>
        <taxon>Bacteroidota</taxon>
        <taxon>Sphingobacteriia</taxon>
        <taxon>Sphingobacteriales</taxon>
        <taxon>Sphingobacteriaceae</taxon>
        <taxon>Sphingobacterium</taxon>
    </lineage>
</organism>
<keyword evidence="3" id="KW-1185">Reference proteome</keyword>
<sequence length="323" mass="37824">MIKNYLISSLFLLLYSTAFGQVVQFDYNKRLTYASTINTDTIAVFYRSDGGAPLITSQYTKGFGKDYHSSIQWLYNYKGKTYALDGEVLNQRYIASNGFKEKDPDGPPNYFELAENLWSVGDYTDCRLYVHRNEDNSQMRLFAYNRQDAYDYTNICNALLHTYGIPPVQLEKGWVIVTGDLYLNEEKNYPLLGTLLPDDASFRQSIIINQREIDLDLGGTTEQRVDFMNTMPYPSYTEFIGWHHQLDEVTTEYAETFFGRMGRYFNLFGRYDIKGFQAYYLGEADFLRRHYTEHRQLTVDQAELLYKEIMAHQTENLEENLVR</sequence>
<dbReference type="EMBL" id="SUKA01000003">
    <property type="protein sequence ID" value="TJY65869.1"/>
    <property type="molecule type" value="Genomic_DNA"/>
</dbReference>
<reference evidence="2 3" key="1">
    <citation type="submission" date="2019-04" db="EMBL/GenBank/DDBJ databases">
        <title>Sphingobacterium olei sp. nov., isolated from oil-contaminated soil.</title>
        <authorList>
            <person name="Liu B."/>
        </authorList>
    </citation>
    <scope>NUCLEOTIDE SEQUENCE [LARGE SCALE GENOMIC DNA]</scope>
    <source>
        <strain evidence="2 3">Y3L14</strain>
    </source>
</reference>
<comment type="caution">
    <text evidence="2">The sequence shown here is derived from an EMBL/GenBank/DDBJ whole genome shotgun (WGS) entry which is preliminary data.</text>
</comment>
<evidence type="ECO:0008006" key="4">
    <source>
        <dbReference type="Google" id="ProtNLM"/>
    </source>
</evidence>
<feature type="signal peptide" evidence="1">
    <location>
        <begin position="1"/>
        <end position="20"/>
    </location>
</feature>